<keyword evidence="4" id="KW-1185">Reference proteome</keyword>
<evidence type="ECO:0000256" key="1">
    <source>
        <dbReference type="SAM" id="MobiDB-lite"/>
    </source>
</evidence>
<dbReference type="Proteomes" id="UP000612362">
    <property type="component" value="Unassembled WGS sequence"/>
</dbReference>
<keyword evidence="2" id="KW-0812">Transmembrane</keyword>
<name>A0A8J3MRI6_9CHLR</name>
<feature type="transmembrane region" description="Helical" evidence="2">
    <location>
        <begin position="294"/>
        <end position="314"/>
    </location>
</feature>
<feature type="transmembrane region" description="Helical" evidence="2">
    <location>
        <begin position="261"/>
        <end position="282"/>
    </location>
</feature>
<feature type="compositionally biased region" description="Low complexity" evidence="1">
    <location>
        <begin position="347"/>
        <end position="356"/>
    </location>
</feature>
<dbReference type="EMBL" id="BNJF01000001">
    <property type="protein sequence ID" value="GHO42290.1"/>
    <property type="molecule type" value="Genomic_DNA"/>
</dbReference>
<feature type="transmembrane region" description="Helical" evidence="2">
    <location>
        <begin position="199"/>
        <end position="217"/>
    </location>
</feature>
<accession>A0A8J3MRI6</accession>
<proteinExistence type="predicted"/>
<dbReference type="RefSeq" id="WP_220191850.1">
    <property type="nucleotide sequence ID" value="NZ_BNJF01000001.1"/>
</dbReference>
<evidence type="ECO:0000256" key="2">
    <source>
        <dbReference type="SAM" id="Phobius"/>
    </source>
</evidence>
<dbReference type="AlphaFoldDB" id="A0A8J3MRI6"/>
<feature type="transmembrane region" description="Helical" evidence="2">
    <location>
        <begin position="50"/>
        <end position="71"/>
    </location>
</feature>
<feature type="transmembrane region" description="Helical" evidence="2">
    <location>
        <begin position="78"/>
        <end position="101"/>
    </location>
</feature>
<sequence>MMTTQPSDRKNPLFAQARDWLSGNAPLLTLLLLAPIIVDVLPGSTRLSALAGLIPEIVTYGFAAILIRWLVRSQRLSIVALILLGIAYALAEECVFLQTSLTPTFVLSENHVYGRTFGISWLYLLWALGYECVWAMLIPIQLVDLLFPTRRDDPWFGKRGFLILCVLFVLGASLAWYYWTQRILVIFTHGASPQPSLLTILAAFLMVAVIVGISLRFKRISRSQERKIPAPWFVGILAFLLGLIWYIPLFLYYGLAPNLPFLIPLVSGSILAVLVFFVFYYWSASLAWCSRHSLACITGALIASMLEGFITLPTASTLDITGKIVLDLLALVGLFLLARKYPSARQQRQSMSSSDDSLPENEPAHN</sequence>
<feature type="transmembrane region" description="Helical" evidence="2">
    <location>
        <begin position="121"/>
        <end position="147"/>
    </location>
</feature>
<feature type="transmembrane region" description="Helical" evidence="2">
    <location>
        <begin position="229"/>
        <end position="255"/>
    </location>
</feature>
<keyword evidence="2" id="KW-1133">Transmembrane helix</keyword>
<protein>
    <submittedName>
        <fullName evidence="3">Uncharacterized protein</fullName>
    </submittedName>
</protein>
<evidence type="ECO:0000313" key="4">
    <source>
        <dbReference type="Proteomes" id="UP000612362"/>
    </source>
</evidence>
<reference evidence="3" key="1">
    <citation type="submission" date="2020-10" db="EMBL/GenBank/DDBJ databases">
        <title>Taxonomic study of unclassified bacteria belonging to the class Ktedonobacteria.</title>
        <authorList>
            <person name="Yabe S."/>
            <person name="Wang C.M."/>
            <person name="Zheng Y."/>
            <person name="Sakai Y."/>
            <person name="Cavaletti L."/>
            <person name="Monciardini P."/>
            <person name="Donadio S."/>
        </authorList>
    </citation>
    <scope>NUCLEOTIDE SEQUENCE</scope>
    <source>
        <strain evidence="3">SOSP1-1</strain>
    </source>
</reference>
<feature type="transmembrane region" description="Helical" evidence="2">
    <location>
        <begin position="20"/>
        <end position="38"/>
    </location>
</feature>
<evidence type="ECO:0000313" key="3">
    <source>
        <dbReference type="EMBL" id="GHO42290.1"/>
    </source>
</evidence>
<organism evidence="3 4">
    <name type="scientific">Ktedonospora formicarum</name>
    <dbReference type="NCBI Taxonomy" id="2778364"/>
    <lineage>
        <taxon>Bacteria</taxon>
        <taxon>Bacillati</taxon>
        <taxon>Chloroflexota</taxon>
        <taxon>Ktedonobacteria</taxon>
        <taxon>Ktedonobacterales</taxon>
        <taxon>Ktedonobacteraceae</taxon>
        <taxon>Ktedonospora</taxon>
    </lineage>
</organism>
<feature type="transmembrane region" description="Helical" evidence="2">
    <location>
        <begin position="159"/>
        <end position="179"/>
    </location>
</feature>
<comment type="caution">
    <text evidence="3">The sequence shown here is derived from an EMBL/GenBank/DDBJ whole genome shotgun (WGS) entry which is preliminary data.</text>
</comment>
<keyword evidence="2" id="KW-0472">Membrane</keyword>
<feature type="transmembrane region" description="Helical" evidence="2">
    <location>
        <begin position="320"/>
        <end position="338"/>
    </location>
</feature>
<gene>
    <name evidence="3" type="ORF">KSX_04530</name>
</gene>
<feature type="region of interest" description="Disordered" evidence="1">
    <location>
        <begin position="347"/>
        <end position="366"/>
    </location>
</feature>